<proteinExistence type="predicted"/>
<gene>
    <name evidence="4" type="ORF">CAL25_22770</name>
</gene>
<dbReference type="AlphaFoldDB" id="A0A261T428"/>
<evidence type="ECO:0000256" key="2">
    <source>
        <dbReference type="ARBA" id="ARBA00023125"/>
    </source>
</evidence>
<keyword evidence="3" id="KW-0804">Transcription</keyword>
<dbReference type="RefSeq" id="WP_094804188.1">
    <property type="nucleotide sequence ID" value="NZ_NEVP01000015.1"/>
</dbReference>
<comment type="caution">
    <text evidence="4">The sequence shown here is derived from an EMBL/GenBank/DDBJ whole genome shotgun (WGS) entry which is preliminary data.</text>
</comment>
<dbReference type="GO" id="GO:0003700">
    <property type="term" value="F:DNA-binding transcription factor activity"/>
    <property type="evidence" value="ECO:0007669"/>
    <property type="project" value="TreeGrafter"/>
</dbReference>
<dbReference type="InterPro" id="IPR036271">
    <property type="entry name" value="Tet_transcr_reg_TetR-rel_C_sf"/>
</dbReference>
<dbReference type="Gene3D" id="1.10.357.10">
    <property type="entry name" value="Tetracycline Repressor, domain 2"/>
    <property type="match status" value="1"/>
</dbReference>
<dbReference type="SUPFAM" id="SSF48498">
    <property type="entry name" value="Tetracyclin repressor-like, C-terminal domain"/>
    <property type="match status" value="1"/>
</dbReference>
<reference evidence="4 5" key="1">
    <citation type="submission" date="2017-05" db="EMBL/GenBank/DDBJ databases">
        <title>Complete and WGS of Bordetella genogroups.</title>
        <authorList>
            <person name="Spilker T."/>
            <person name="LiPuma J."/>
        </authorList>
    </citation>
    <scope>NUCLEOTIDE SEQUENCE [LARGE SCALE GENOMIC DNA]</scope>
    <source>
        <strain evidence="4 5">AU10456</strain>
    </source>
</reference>
<protein>
    <submittedName>
        <fullName evidence="4">Transcriptional regulator</fullName>
    </submittedName>
</protein>
<dbReference type="PANTHER" id="PTHR30055:SF234">
    <property type="entry name" value="HTH-TYPE TRANSCRIPTIONAL REGULATOR BETI"/>
    <property type="match status" value="1"/>
</dbReference>
<dbReference type="EMBL" id="NEVP01000015">
    <property type="protein sequence ID" value="OZI44165.1"/>
    <property type="molecule type" value="Genomic_DNA"/>
</dbReference>
<evidence type="ECO:0000256" key="1">
    <source>
        <dbReference type="ARBA" id="ARBA00023015"/>
    </source>
</evidence>
<keyword evidence="5" id="KW-1185">Reference proteome</keyword>
<dbReference type="Proteomes" id="UP000216913">
    <property type="component" value="Unassembled WGS sequence"/>
</dbReference>
<dbReference type="PANTHER" id="PTHR30055">
    <property type="entry name" value="HTH-TYPE TRANSCRIPTIONAL REGULATOR RUTR"/>
    <property type="match status" value="1"/>
</dbReference>
<keyword evidence="1" id="KW-0805">Transcription regulation</keyword>
<dbReference type="InterPro" id="IPR009057">
    <property type="entry name" value="Homeodomain-like_sf"/>
</dbReference>
<evidence type="ECO:0000313" key="5">
    <source>
        <dbReference type="Proteomes" id="UP000216913"/>
    </source>
</evidence>
<keyword evidence="2" id="KW-0238">DNA-binding</keyword>
<evidence type="ECO:0000313" key="4">
    <source>
        <dbReference type="EMBL" id="OZI44165.1"/>
    </source>
</evidence>
<dbReference type="GO" id="GO:0000976">
    <property type="term" value="F:transcription cis-regulatory region binding"/>
    <property type="evidence" value="ECO:0007669"/>
    <property type="project" value="TreeGrafter"/>
</dbReference>
<evidence type="ECO:0000256" key="3">
    <source>
        <dbReference type="ARBA" id="ARBA00023163"/>
    </source>
</evidence>
<sequence length="185" mass="20883">MAHPTQTEDPKFLAALAIALVERPRASLQELARAVGVSKATLYRFCHTREELIERLMAHGIEIFSQAIDEAGLDDSPPADALRRLAQISFEHREINAFLMYYWKPDSPMEMQLQAESRWSSALDRFFLRGQQAGVFRVDVTAAALTEMWVSLHCGLIDAERRGRIARSGLAHVLESMFIEGARAR</sequence>
<accession>A0A261T428</accession>
<dbReference type="InterPro" id="IPR050109">
    <property type="entry name" value="HTH-type_TetR-like_transc_reg"/>
</dbReference>
<dbReference type="OrthoDB" id="8654052at2"/>
<dbReference type="SUPFAM" id="SSF46689">
    <property type="entry name" value="Homeodomain-like"/>
    <property type="match status" value="1"/>
</dbReference>
<organism evidence="4 5">
    <name type="scientific">Bordetella genomosp. 5</name>
    <dbReference type="NCBI Taxonomy" id="1395608"/>
    <lineage>
        <taxon>Bacteria</taxon>
        <taxon>Pseudomonadati</taxon>
        <taxon>Pseudomonadota</taxon>
        <taxon>Betaproteobacteria</taxon>
        <taxon>Burkholderiales</taxon>
        <taxon>Alcaligenaceae</taxon>
        <taxon>Bordetella</taxon>
    </lineage>
</organism>
<name>A0A261T428_9BORD</name>